<dbReference type="AlphaFoldDB" id="A0A4R1YIZ5"/>
<dbReference type="InterPro" id="IPR045386">
    <property type="entry name" value="DUF6525"/>
</dbReference>
<name>A0A4R1YIZ5_9RHOB</name>
<gene>
    <name evidence="2" type="ORF">EV216_13323</name>
</gene>
<dbReference type="Pfam" id="PF20135">
    <property type="entry name" value="DUF6525"/>
    <property type="match status" value="1"/>
</dbReference>
<feature type="region of interest" description="Disordered" evidence="1">
    <location>
        <begin position="1"/>
        <end position="24"/>
    </location>
</feature>
<dbReference type="OrthoDB" id="7658988at2"/>
<evidence type="ECO:0000256" key="1">
    <source>
        <dbReference type="SAM" id="MobiDB-lite"/>
    </source>
</evidence>
<evidence type="ECO:0000313" key="3">
    <source>
        <dbReference type="Proteomes" id="UP000295277"/>
    </source>
</evidence>
<evidence type="ECO:0000313" key="2">
    <source>
        <dbReference type="EMBL" id="TCM76577.1"/>
    </source>
</evidence>
<sequence>MSGRASNRGASALKLRRSSTDPMRDYDRLPRELRAWLAQAARPWSPLSARRAFARALAATGDRMQALAELDRIEVQKIRRDAATVWGASYPAGTIVR</sequence>
<keyword evidence="3" id="KW-1185">Reference proteome</keyword>
<organism evidence="2 3">
    <name type="scientific">Rhodovulum steppense</name>
    <dbReference type="NCBI Taxonomy" id="540251"/>
    <lineage>
        <taxon>Bacteria</taxon>
        <taxon>Pseudomonadati</taxon>
        <taxon>Pseudomonadota</taxon>
        <taxon>Alphaproteobacteria</taxon>
        <taxon>Rhodobacterales</taxon>
        <taxon>Paracoccaceae</taxon>
        <taxon>Rhodovulum</taxon>
    </lineage>
</organism>
<comment type="caution">
    <text evidence="2">The sequence shown here is derived from an EMBL/GenBank/DDBJ whole genome shotgun (WGS) entry which is preliminary data.</text>
</comment>
<dbReference type="Proteomes" id="UP000295277">
    <property type="component" value="Unassembled WGS sequence"/>
</dbReference>
<accession>A0A4R1YIZ5</accession>
<reference evidence="2 3" key="1">
    <citation type="submission" date="2019-03" db="EMBL/GenBank/DDBJ databases">
        <title>Genomic Encyclopedia of Type Strains, Phase IV (KMG-IV): sequencing the most valuable type-strain genomes for metagenomic binning, comparative biology and taxonomic classification.</title>
        <authorList>
            <person name="Goeker M."/>
        </authorList>
    </citation>
    <scope>NUCLEOTIDE SEQUENCE [LARGE SCALE GENOMIC DNA]</scope>
    <source>
        <strain evidence="2 3">DSM 21153</strain>
    </source>
</reference>
<proteinExistence type="predicted"/>
<protein>
    <submittedName>
        <fullName evidence="2">Uncharacterized protein</fullName>
    </submittedName>
</protein>
<dbReference type="EMBL" id="SLVM01000033">
    <property type="protein sequence ID" value="TCM76577.1"/>
    <property type="molecule type" value="Genomic_DNA"/>
</dbReference>
<dbReference type="RefSeq" id="WP_132696647.1">
    <property type="nucleotide sequence ID" value="NZ_SLVM01000033.1"/>
</dbReference>